<sequence>MTQKRTPQGDGNPDSSKSRTKDRGSPLASTKATFERFLAAYRGEHEDALGSDAPSSNLFVQKECVVFVSTSSSSRLLSAPHESTTYIYDTFSQNAAMELRMWVSDEHDSQRFNHVRSLVINAEVRAAPLVRVQIPNPSPVAVRDALKPILPPISAYFNVMGAVLRPWKATKHGVDCLSFRLKKSKIWTRNQRGCGNDCSIIAQELDEDIDSLEYITIIRASEPEELHFVDEFWEYQLERCRKDRIYWGYNIKQEMPKLPNGKNDLPYTHQILRGIYAAPHLSWFKRVDGPKSGPSDWLSHPFKATFTSIEEWEIVFTLALLQDVEWNRTSTSNAYASLGSQSMRVVEDEKDASHFWLHISATATGSPLPKVTAGTVFTLNNAASTGTESTMETLEARAVDIEGCTDLVLELRVKGKNKKRPWGDDFRTGFQSQVSLDPNLNIQGSLRQLNAIEFVKYAANKADIDVLIGRRARNHRLDSAGQFGVNDVVCGTAHDQTPEDCRSEHAEDSDVNMDRESDSSSVSSEPSRMATESSAPLQKSLENLKDQDFVSYQAHIDWQTTGRFNRLQYKSITSGLQNEVTFVQGPPGTGKSDVACTEALWIACLGKNVLMAGPTNAAGKSNATKLSRDISQQISWILRTNLQCVYFPTWKESIDRIYEHCGCQMPMVSQPGDEHFEQFQIWRLVYEYALQRVARGQKDDKAKSFVDTLRTLRASAGYTSMINDKIEREDLTSKFKHLAAEYLAQKKLNFIVISTCNNCAVLDRIAIKFDFLVSYDIAVALQIKHQGLLILGDHLQGRPVIESKGHNDFYDQASISGFERALQFTEQERTMLRISYRFGEQIADGVGIFGGYGGLASGVTFESAFYKEFERFWTSNENPYKQNLVLPPAEARHHRAMREGHKSYHRLALNVADGHSSLPAKGNSTVNFANVDAGITFLMHLVASCSAMVMGNDIMIGTPFVSQAEIWRQQLSIRWPESGIEVLTLSYTQQSYGTISRRTSLDMGGISQGKERRLMVADFTVANQTEGAFIGFLAEWNRPNVLESRGQDVLINLFNFDLMRPRLQSLYLQNPTWAYFILDHLDAGDIYTVGGSSTLPGSEEELYGTRESWTLTQRQSDIKNLYYTAIRPSQTVPQRSPESYERYTPLEKKYLKELESIRLEANSKIKWVLESEQEW</sequence>
<name>A0A8H7TAF7_9HELO</name>
<evidence type="ECO:0000256" key="1">
    <source>
        <dbReference type="ARBA" id="ARBA00007913"/>
    </source>
</evidence>
<dbReference type="AlphaFoldDB" id="A0A8H7TAF7"/>
<dbReference type="OrthoDB" id="3564945at2759"/>
<evidence type="ECO:0000313" key="10">
    <source>
        <dbReference type="Proteomes" id="UP000664132"/>
    </source>
</evidence>
<dbReference type="InterPro" id="IPR050534">
    <property type="entry name" value="Coronavir_polyprotein_1ab"/>
</dbReference>
<keyword evidence="3" id="KW-0378">Hydrolase</keyword>
<evidence type="ECO:0000256" key="4">
    <source>
        <dbReference type="ARBA" id="ARBA00022806"/>
    </source>
</evidence>
<evidence type="ECO:0008006" key="11">
    <source>
        <dbReference type="Google" id="ProtNLM"/>
    </source>
</evidence>
<dbReference type="GO" id="GO:0016787">
    <property type="term" value="F:hydrolase activity"/>
    <property type="evidence" value="ECO:0007669"/>
    <property type="project" value="UniProtKB-KW"/>
</dbReference>
<feature type="compositionally biased region" description="Low complexity" evidence="6">
    <location>
        <begin position="519"/>
        <end position="528"/>
    </location>
</feature>
<dbReference type="InterPro" id="IPR041679">
    <property type="entry name" value="DNA2/NAM7-like_C"/>
</dbReference>
<dbReference type="SUPFAM" id="SSF52540">
    <property type="entry name" value="P-loop containing nucleoside triphosphate hydrolases"/>
    <property type="match status" value="1"/>
</dbReference>
<gene>
    <name evidence="9" type="ORF">IFR04_010939</name>
</gene>
<evidence type="ECO:0000256" key="5">
    <source>
        <dbReference type="ARBA" id="ARBA00022840"/>
    </source>
</evidence>
<comment type="similarity">
    <text evidence="1">Belongs to the DNA2/NAM7 helicase family.</text>
</comment>
<dbReference type="PANTHER" id="PTHR43788:SF8">
    <property type="entry name" value="DNA-BINDING PROTEIN SMUBP-2"/>
    <property type="match status" value="1"/>
</dbReference>
<evidence type="ECO:0000259" key="8">
    <source>
        <dbReference type="Pfam" id="PF13087"/>
    </source>
</evidence>
<feature type="region of interest" description="Disordered" evidence="6">
    <location>
        <begin position="495"/>
        <end position="536"/>
    </location>
</feature>
<evidence type="ECO:0000313" key="9">
    <source>
        <dbReference type="EMBL" id="KAG4415921.1"/>
    </source>
</evidence>
<dbReference type="Gene3D" id="3.40.50.300">
    <property type="entry name" value="P-loop containing nucleotide triphosphate hydrolases"/>
    <property type="match status" value="2"/>
</dbReference>
<evidence type="ECO:0000256" key="3">
    <source>
        <dbReference type="ARBA" id="ARBA00022801"/>
    </source>
</evidence>
<organism evidence="9 10">
    <name type="scientific">Cadophora malorum</name>
    <dbReference type="NCBI Taxonomy" id="108018"/>
    <lineage>
        <taxon>Eukaryota</taxon>
        <taxon>Fungi</taxon>
        <taxon>Dikarya</taxon>
        <taxon>Ascomycota</taxon>
        <taxon>Pezizomycotina</taxon>
        <taxon>Leotiomycetes</taxon>
        <taxon>Helotiales</taxon>
        <taxon>Ploettnerulaceae</taxon>
        <taxon>Cadophora</taxon>
    </lineage>
</organism>
<dbReference type="EMBL" id="JAFJYH010000203">
    <property type="protein sequence ID" value="KAG4415921.1"/>
    <property type="molecule type" value="Genomic_DNA"/>
</dbReference>
<dbReference type="InterPro" id="IPR041677">
    <property type="entry name" value="DNA2/NAM7_AAA_11"/>
</dbReference>
<feature type="domain" description="DNA2/NAM7 helicase helicase" evidence="7">
    <location>
        <begin position="564"/>
        <end position="644"/>
    </location>
</feature>
<keyword evidence="4" id="KW-0347">Helicase</keyword>
<dbReference type="GO" id="GO:0005524">
    <property type="term" value="F:ATP binding"/>
    <property type="evidence" value="ECO:0007669"/>
    <property type="project" value="UniProtKB-KW"/>
</dbReference>
<dbReference type="Proteomes" id="UP000664132">
    <property type="component" value="Unassembled WGS sequence"/>
</dbReference>
<dbReference type="Pfam" id="PF13087">
    <property type="entry name" value="AAA_12"/>
    <property type="match status" value="1"/>
</dbReference>
<feature type="region of interest" description="Disordered" evidence="6">
    <location>
        <begin position="1"/>
        <end position="31"/>
    </location>
</feature>
<dbReference type="GO" id="GO:0043139">
    <property type="term" value="F:5'-3' DNA helicase activity"/>
    <property type="evidence" value="ECO:0007669"/>
    <property type="project" value="TreeGrafter"/>
</dbReference>
<dbReference type="PANTHER" id="PTHR43788">
    <property type="entry name" value="DNA2/NAM7 HELICASE FAMILY MEMBER"/>
    <property type="match status" value="1"/>
</dbReference>
<protein>
    <recommendedName>
        <fullName evidence="11">DNA2/NAM7 helicase-like C-terminal domain-containing protein</fullName>
    </recommendedName>
</protein>
<feature type="domain" description="DNA2/NAM7 helicase-like C-terminal" evidence="8">
    <location>
        <begin position="816"/>
        <end position="1051"/>
    </location>
</feature>
<feature type="compositionally biased region" description="Basic and acidic residues" evidence="6">
    <location>
        <begin position="496"/>
        <end position="518"/>
    </location>
</feature>
<evidence type="ECO:0000256" key="2">
    <source>
        <dbReference type="ARBA" id="ARBA00022741"/>
    </source>
</evidence>
<reference evidence="9" key="1">
    <citation type="submission" date="2021-02" db="EMBL/GenBank/DDBJ databases">
        <title>Genome sequence Cadophora malorum strain M34.</title>
        <authorList>
            <person name="Stefanovic E."/>
            <person name="Vu D."/>
            <person name="Scully C."/>
            <person name="Dijksterhuis J."/>
            <person name="Roader J."/>
            <person name="Houbraken J."/>
        </authorList>
    </citation>
    <scope>NUCLEOTIDE SEQUENCE</scope>
    <source>
        <strain evidence="9">M34</strain>
    </source>
</reference>
<keyword evidence="10" id="KW-1185">Reference proteome</keyword>
<evidence type="ECO:0000256" key="6">
    <source>
        <dbReference type="SAM" id="MobiDB-lite"/>
    </source>
</evidence>
<dbReference type="InterPro" id="IPR027417">
    <property type="entry name" value="P-loop_NTPase"/>
</dbReference>
<keyword evidence="2" id="KW-0547">Nucleotide-binding</keyword>
<proteinExistence type="inferred from homology"/>
<evidence type="ECO:0000259" key="7">
    <source>
        <dbReference type="Pfam" id="PF13086"/>
    </source>
</evidence>
<accession>A0A8H7TAF7</accession>
<keyword evidence="5" id="KW-0067">ATP-binding</keyword>
<comment type="caution">
    <text evidence="9">The sequence shown here is derived from an EMBL/GenBank/DDBJ whole genome shotgun (WGS) entry which is preliminary data.</text>
</comment>
<dbReference type="Pfam" id="PF13086">
    <property type="entry name" value="AAA_11"/>
    <property type="match status" value="1"/>
</dbReference>